<dbReference type="RefSeq" id="WP_211040315.1">
    <property type="nucleotide sequence ID" value="NZ_JAELVF020000001.1"/>
</dbReference>
<feature type="domain" description="HTH merR-type" evidence="8">
    <location>
        <begin position="10"/>
        <end position="78"/>
    </location>
</feature>
<dbReference type="PANTHER" id="PTHR30204">
    <property type="entry name" value="REDOX-CYCLING DRUG-SENSING TRANSCRIPTIONAL ACTIVATOR SOXR"/>
    <property type="match status" value="1"/>
</dbReference>
<evidence type="ECO:0000256" key="7">
    <source>
        <dbReference type="ARBA" id="ARBA00023163"/>
    </source>
</evidence>
<dbReference type="SMART" id="SM00422">
    <property type="entry name" value="HTH_MERR"/>
    <property type="match status" value="1"/>
</dbReference>
<dbReference type="GO" id="GO:0003677">
    <property type="term" value="F:DNA binding"/>
    <property type="evidence" value="ECO:0007669"/>
    <property type="project" value="UniProtKB-KW"/>
</dbReference>
<dbReference type="AlphaFoldDB" id="A0A949JGJ4"/>
<dbReference type="Proteomes" id="UP000694501">
    <property type="component" value="Unassembled WGS sequence"/>
</dbReference>
<evidence type="ECO:0000256" key="4">
    <source>
        <dbReference type="ARBA" id="ARBA00023014"/>
    </source>
</evidence>
<keyword evidence="5" id="KW-0805">Transcription regulation</keyword>
<keyword evidence="2" id="KW-0479">Metal-binding</keyword>
<organism evidence="9 10">
    <name type="scientific">Streptomyces tardus</name>
    <dbReference type="NCBI Taxonomy" id="2780544"/>
    <lineage>
        <taxon>Bacteria</taxon>
        <taxon>Bacillati</taxon>
        <taxon>Actinomycetota</taxon>
        <taxon>Actinomycetes</taxon>
        <taxon>Kitasatosporales</taxon>
        <taxon>Streptomycetaceae</taxon>
        <taxon>Streptomyces</taxon>
    </lineage>
</organism>
<reference evidence="9" key="1">
    <citation type="submission" date="2021-06" db="EMBL/GenBank/DDBJ databases">
        <title>Sequencing of actinobacteria type strains.</title>
        <authorList>
            <person name="Nguyen G.-S."/>
            <person name="Wentzel A."/>
        </authorList>
    </citation>
    <scope>NUCLEOTIDE SEQUENCE</scope>
    <source>
        <strain evidence="9">P38-E01</strain>
    </source>
</reference>
<evidence type="ECO:0000313" key="10">
    <source>
        <dbReference type="Proteomes" id="UP000694501"/>
    </source>
</evidence>
<dbReference type="SUPFAM" id="SSF46955">
    <property type="entry name" value="Putative DNA-binding domain"/>
    <property type="match status" value="1"/>
</dbReference>
<protein>
    <submittedName>
        <fullName evidence="9">Redox-sensitive transcriptional activator SoxR</fullName>
    </submittedName>
</protein>
<keyword evidence="6" id="KW-0238">DNA-binding</keyword>
<keyword evidence="1" id="KW-0001">2Fe-2S</keyword>
<evidence type="ECO:0000256" key="1">
    <source>
        <dbReference type="ARBA" id="ARBA00022714"/>
    </source>
</evidence>
<proteinExistence type="predicted"/>
<dbReference type="PROSITE" id="PS00552">
    <property type="entry name" value="HTH_MERR_1"/>
    <property type="match status" value="1"/>
</dbReference>
<evidence type="ECO:0000256" key="5">
    <source>
        <dbReference type="ARBA" id="ARBA00023015"/>
    </source>
</evidence>
<evidence type="ECO:0000256" key="3">
    <source>
        <dbReference type="ARBA" id="ARBA00023004"/>
    </source>
</evidence>
<dbReference type="GO" id="GO:0006979">
    <property type="term" value="P:response to oxidative stress"/>
    <property type="evidence" value="ECO:0007669"/>
    <property type="project" value="InterPro"/>
</dbReference>
<keyword evidence="4" id="KW-0411">Iron-sulfur</keyword>
<evidence type="ECO:0000256" key="6">
    <source>
        <dbReference type="ARBA" id="ARBA00023125"/>
    </source>
</evidence>
<evidence type="ECO:0000256" key="2">
    <source>
        <dbReference type="ARBA" id="ARBA00022723"/>
    </source>
</evidence>
<dbReference type="CDD" id="cd01110">
    <property type="entry name" value="HTH_SoxR"/>
    <property type="match status" value="1"/>
</dbReference>
<accession>A0A949JGJ4</accession>
<sequence length="156" mass="17399">MTPVSWKTRELTVGQVAERSGVATSALRFYEKNGLIHSTRTSGNQRRYHRDTLRRVAFIRASQRVGITLEKIRGALELLPENRTPTPSDWQRLSECWREDLNARIRELEELRDDLTDCIGCGCLSLSACALANPHDVAAEQGPGPARHLTGDGCCP</sequence>
<dbReference type="InterPro" id="IPR047057">
    <property type="entry name" value="MerR_fam"/>
</dbReference>
<dbReference type="GO" id="GO:0046872">
    <property type="term" value="F:metal ion binding"/>
    <property type="evidence" value="ECO:0007669"/>
    <property type="project" value="UniProtKB-KW"/>
</dbReference>
<dbReference type="InterPro" id="IPR015358">
    <property type="entry name" value="Tscrpt_reg_MerR_DNA-bd"/>
</dbReference>
<dbReference type="PRINTS" id="PR00040">
    <property type="entry name" value="HTHMERR"/>
</dbReference>
<dbReference type="Pfam" id="PF09278">
    <property type="entry name" value="MerR-DNA-bind"/>
    <property type="match status" value="1"/>
</dbReference>
<dbReference type="GO" id="GO:0003700">
    <property type="term" value="F:DNA-binding transcription factor activity"/>
    <property type="evidence" value="ECO:0007669"/>
    <property type="project" value="InterPro"/>
</dbReference>
<dbReference type="Pfam" id="PF00376">
    <property type="entry name" value="MerR"/>
    <property type="match status" value="1"/>
</dbReference>
<gene>
    <name evidence="9" type="primary">soxR</name>
    <name evidence="9" type="ORF">JGS22_011300</name>
</gene>
<keyword evidence="3" id="KW-0408">Iron</keyword>
<dbReference type="InterPro" id="IPR000551">
    <property type="entry name" value="MerR-type_HTH_dom"/>
</dbReference>
<keyword evidence="10" id="KW-1185">Reference proteome</keyword>
<evidence type="ECO:0000313" key="9">
    <source>
        <dbReference type="EMBL" id="MBU7598185.1"/>
    </source>
</evidence>
<dbReference type="Gene3D" id="1.10.1660.10">
    <property type="match status" value="1"/>
</dbReference>
<dbReference type="GO" id="GO:0051537">
    <property type="term" value="F:2 iron, 2 sulfur cluster binding"/>
    <property type="evidence" value="ECO:0007669"/>
    <property type="project" value="UniProtKB-KW"/>
</dbReference>
<name>A0A949JGJ4_9ACTN</name>
<dbReference type="PROSITE" id="PS50937">
    <property type="entry name" value="HTH_MERR_2"/>
    <property type="match status" value="1"/>
</dbReference>
<dbReference type="EMBL" id="JAELVF020000001">
    <property type="protein sequence ID" value="MBU7598185.1"/>
    <property type="molecule type" value="Genomic_DNA"/>
</dbReference>
<keyword evidence="7" id="KW-0804">Transcription</keyword>
<dbReference type="InterPro" id="IPR010211">
    <property type="entry name" value="Redox-sen_tscrpt-act_SoxR"/>
</dbReference>
<dbReference type="InterPro" id="IPR009061">
    <property type="entry name" value="DNA-bd_dom_put_sf"/>
</dbReference>
<dbReference type="PANTHER" id="PTHR30204:SF0">
    <property type="entry name" value="REDOX-SENSITIVE TRANSCRIPTIONAL ACTIVATOR SOXR"/>
    <property type="match status" value="1"/>
</dbReference>
<evidence type="ECO:0000259" key="8">
    <source>
        <dbReference type="PROSITE" id="PS50937"/>
    </source>
</evidence>
<dbReference type="NCBIfam" id="TIGR01950">
    <property type="entry name" value="SoxR"/>
    <property type="match status" value="1"/>
</dbReference>
<comment type="caution">
    <text evidence="9">The sequence shown here is derived from an EMBL/GenBank/DDBJ whole genome shotgun (WGS) entry which is preliminary data.</text>
</comment>